<proteinExistence type="predicted"/>
<name>A0A5N6E5P3_9EURO</name>
<gene>
    <name evidence="1" type="ORF">BDV33DRAFT_186391</name>
</gene>
<dbReference type="Proteomes" id="UP000326799">
    <property type="component" value="Unassembled WGS sequence"/>
</dbReference>
<accession>A0A5N6E5P3</accession>
<dbReference type="EMBL" id="ML734166">
    <property type="protein sequence ID" value="KAB8212629.1"/>
    <property type="molecule type" value="Genomic_DNA"/>
</dbReference>
<reference evidence="1 2" key="1">
    <citation type="submission" date="2019-04" db="EMBL/GenBank/DDBJ databases">
        <title>Fungal friends and foes A comparative genomics study of 23 Aspergillus species from section Flavi.</title>
        <authorList>
            <consortium name="DOE Joint Genome Institute"/>
            <person name="Kjaerbolling I."/>
            <person name="Vesth T.C."/>
            <person name="Frisvad J.C."/>
            <person name="Nybo J.L."/>
            <person name="Theobald S."/>
            <person name="Kildgaard S."/>
            <person name="Petersen T.I."/>
            <person name="Kuo A."/>
            <person name="Sato A."/>
            <person name="Lyhne E.K."/>
            <person name="Kogle M.E."/>
            <person name="Wiebenga A."/>
            <person name="Kun R.S."/>
            <person name="Lubbers R.J."/>
            <person name="Makela M.R."/>
            <person name="Barry K."/>
            <person name="Chovatia M."/>
            <person name="Clum A."/>
            <person name="Daum C."/>
            <person name="Haridas S."/>
            <person name="He G."/>
            <person name="LaButti K."/>
            <person name="Lipzen A."/>
            <person name="Mondo S."/>
            <person name="Pangilinan J."/>
            <person name="Riley R."/>
            <person name="Salamov A."/>
            <person name="Simmons B.A."/>
            <person name="Magnuson J.K."/>
            <person name="Henrissat B."/>
            <person name="Mortensen U.H."/>
            <person name="Larsen T.O."/>
            <person name="De vries R.P."/>
            <person name="Grigoriev I.V."/>
            <person name="Machida M."/>
            <person name="Baker S.E."/>
            <person name="Andersen M.R."/>
        </authorList>
    </citation>
    <scope>NUCLEOTIDE SEQUENCE [LARGE SCALE GENOMIC DNA]</scope>
    <source>
        <strain evidence="1 2">CBS 126849</strain>
    </source>
</reference>
<evidence type="ECO:0008006" key="3">
    <source>
        <dbReference type="Google" id="ProtNLM"/>
    </source>
</evidence>
<keyword evidence="2" id="KW-1185">Reference proteome</keyword>
<sequence>MAALARNRYYQWYTRQVEAGLLELPEYEENQNGEAILYYGELFCRVEDCDKANKRFSATNNLRTHLEKHANITVVSGEKGGRVGQRAIDEAIAAPTEYEKKSRGPRGCCALSVL</sequence>
<evidence type="ECO:0000313" key="2">
    <source>
        <dbReference type="Proteomes" id="UP000326799"/>
    </source>
</evidence>
<dbReference type="AlphaFoldDB" id="A0A5N6E5P3"/>
<protein>
    <recommendedName>
        <fullName evidence="3">C2H2-type domain-containing protein</fullName>
    </recommendedName>
</protein>
<evidence type="ECO:0000313" key="1">
    <source>
        <dbReference type="EMBL" id="KAB8212629.1"/>
    </source>
</evidence>
<organism evidence="1 2">
    <name type="scientific">Aspergillus novoparasiticus</name>
    <dbReference type="NCBI Taxonomy" id="986946"/>
    <lineage>
        <taxon>Eukaryota</taxon>
        <taxon>Fungi</taxon>
        <taxon>Dikarya</taxon>
        <taxon>Ascomycota</taxon>
        <taxon>Pezizomycotina</taxon>
        <taxon>Eurotiomycetes</taxon>
        <taxon>Eurotiomycetidae</taxon>
        <taxon>Eurotiales</taxon>
        <taxon>Aspergillaceae</taxon>
        <taxon>Aspergillus</taxon>
        <taxon>Aspergillus subgen. Circumdati</taxon>
    </lineage>
</organism>